<dbReference type="InterPro" id="IPR013154">
    <property type="entry name" value="ADH-like_N"/>
</dbReference>
<evidence type="ECO:0000256" key="2">
    <source>
        <dbReference type="RuleBase" id="RU361277"/>
    </source>
</evidence>
<dbReference type="InterPro" id="IPR036291">
    <property type="entry name" value="NAD(P)-bd_dom_sf"/>
</dbReference>
<dbReference type="PANTHER" id="PTHR11695">
    <property type="entry name" value="ALCOHOL DEHYDROGENASE RELATED"/>
    <property type="match status" value="1"/>
</dbReference>
<protein>
    <submittedName>
        <fullName evidence="4">NAD(P)-dependent alcohol dehydrogenase</fullName>
    </submittedName>
</protein>
<comment type="caution">
    <text evidence="4">The sequence shown here is derived from an EMBL/GenBank/DDBJ whole genome shotgun (WGS) entry which is preliminary data.</text>
</comment>
<dbReference type="SUPFAM" id="SSF50129">
    <property type="entry name" value="GroES-like"/>
    <property type="match status" value="1"/>
</dbReference>
<dbReference type="InterPro" id="IPR011032">
    <property type="entry name" value="GroES-like_sf"/>
</dbReference>
<dbReference type="PROSITE" id="PS00059">
    <property type="entry name" value="ADH_ZINC"/>
    <property type="match status" value="1"/>
</dbReference>
<dbReference type="Pfam" id="PF08240">
    <property type="entry name" value="ADH_N"/>
    <property type="match status" value="1"/>
</dbReference>
<dbReference type="Pfam" id="PF00107">
    <property type="entry name" value="ADH_zinc_N"/>
    <property type="match status" value="1"/>
</dbReference>
<evidence type="ECO:0000313" key="4">
    <source>
        <dbReference type="EMBL" id="MDT7829563.1"/>
    </source>
</evidence>
<dbReference type="InterPro" id="IPR013149">
    <property type="entry name" value="ADH-like_C"/>
</dbReference>
<evidence type="ECO:0000259" key="3">
    <source>
        <dbReference type="SMART" id="SM00829"/>
    </source>
</evidence>
<keyword evidence="5" id="KW-1185">Reference proteome</keyword>
<dbReference type="InterPro" id="IPR020843">
    <property type="entry name" value="ER"/>
</dbReference>
<dbReference type="Proteomes" id="UP001250656">
    <property type="component" value="Unassembled WGS sequence"/>
</dbReference>
<proteinExistence type="inferred from homology"/>
<accession>A0ABU3L7L8</accession>
<dbReference type="SUPFAM" id="SSF51735">
    <property type="entry name" value="NAD(P)-binding Rossmann-fold domains"/>
    <property type="match status" value="1"/>
</dbReference>
<name>A0ABU3L7L8_9FLAO</name>
<dbReference type="PANTHER" id="PTHR11695:SF648">
    <property type="entry name" value="ZINC-BINDING OXIDOREDUCTASE"/>
    <property type="match status" value="1"/>
</dbReference>
<sequence length="310" mass="34190">MKAAIYNKYGPPNVITLAEVEKPRPKDDEILIKIHAATVTSGDVRLRGSDFPPLFWLPARLIFGLFKPKKKILGHELAGSIEAVGKNVSKFKIGDHVFGTTTMLKKGSYAEYICLPQEWKHGVVEKKPENLSFKEAAALPVGAMTAMFLLEKAYLSLGIKKGRKVLIYGASGSVGSYAVQIATRQGATVTGVCSGSNFEMVKSLGAENVIDYKKEDYSILEEKFDIVFDAVGKTTKSKAKKVLNTKGAFVSVKMLTKEKSDSLKRIKNLAEEKKLKPFIDRIFTLDEIVSAHEYVDSGRKRGNVVIDIIQ</sequence>
<gene>
    <name evidence="4" type="ORF">RQM65_12875</name>
</gene>
<evidence type="ECO:0000313" key="5">
    <source>
        <dbReference type="Proteomes" id="UP001250656"/>
    </source>
</evidence>
<dbReference type="InterPro" id="IPR002328">
    <property type="entry name" value="ADH_Zn_CS"/>
</dbReference>
<keyword evidence="2" id="KW-0862">Zinc</keyword>
<dbReference type="CDD" id="cd08267">
    <property type="entry name" value="MDR1"/>
    <property type="match status" value="1"/>
</dbReference>
<reference evidence="4 5" key="1">
    <citation type="submission" date="2023-09" db="EMBL/GenBank/DDBJ databases">
        <title>Novel taxa isolated from Blanes Bay.</title>
        <authorList>
            <person name="Rey-Velasco X."/>
            <person name="Lucena T."/>
        </authorList>
    </citation>
    <scope>NUCLEOTIDE SEQUENCE [LARGE SCALE GENOMIC DNA]</scope>
    <source>
        <strain evidence="4 5">S334</strain>
    </source>
</reference>
<comment type="cofactor">
    <cofactor evidence="2">
        <name>Zn(2+)</name>
        <dbReference type="ChEBI" id="CHEBI:29105"/>
    </cofactor>
</comment>
<keyword evidence="1" id="KW-0560">Oxidoreductase</keyword>
<dbReference type="SMART" id="SM00829">
    <property type="entry name" value="PKS_ER"/>
    <property type="match status" value="1"/>
</dbReference>
<evidence type="ECO:0000256" key="1">
    <source>
        <dbReference type="ARBA" id="ARBA00023002"/>
    </source>
</evidence>
<feature type="domain" description="Enoyl reductase (ER)" evidence="3">
    <location>
        <begin position="10"/>
        <end position="306"/>
    </location>
</feature>
<dbReference type="EMBL" id="JAVTTP010000001">
    <property type="protein sequence ID" value="MDT7829563.1"/>
    <property type="molecule type" value="Genomic_DNA"/>
</dbReference>
<organism evidence="4 5">
    <name type="scientific">Pricia mediterranea</name>
    <dbReference type="NCBI Taxonomy" id="3076079"/>
    <lineage>
        <taxon>Bacteria</taxon>
        <taxon>Pseudomonadati</taxon>
        <taxon>Bacteroidota</taxon>
        <taxon>Flavobacteriia</taxon>
        <taxon>Flavobacteriales</taxon>
        <taxon>Flavobacteriaceae</taxon>
        <taxon>Pricia</taxon>
    </lineage>
</organism>
<dbReference type="Gene3D" id="3.40.50.720">
    <property type="entry name" value="NAD(P)-binding Rossmann-like Domain"/>
    <property type="match status" value="1"/>
</dbReference>
<dbReference type="RefSeq" id="WP_314015574.1">
    <property type="nucleotide sequence ID" value="NZ_JAVTTP010000001.1"/>
</dbReference>
<comment type="similarity">
    <text evidence="2">Belongs to the zinc-containing alcohol dehydrogenase family.</text>
</comment>
<keyword evidence="2" id="KW-0479">Metal-binding</keyword>
<dbReference type="InterPro" id="IPR050700">
    <property type="entry name" value="YIM1/Zinc_Alcohol_DH_Fams"/>
</dbReference>
<dbReference type="Gene3D" id="3.90.180.10">
    <property type="entry name" value="Medium-chain alcohol dehydrogenases, catalytic domain"/>
    <property type="match status" value="1"/>
</dbReference>